<dbReference type="InterPro" id="IPR036388">
    <property type="entry name" value="WH-like_DNA-bd_sf"/>
</dbReference>
<dbReference type="SMART" id="SM00487">
    <property type="entry name" value="DEXDc"/>
    <property type="match status" value="2"/>
</dbReference>
<dbReference type="GO" id="GO:0000712">
    <property type="term" value="P:resolution of meiotic recombination intermediates"/>
    <property type="evidence" value="ECO:0007669"/>
    <property type="project" value="TreeGrafter"/>
</dbReference>
<name>A0A395ITG9_9HELO</name>
<dbReference type="SUPFAM" id="SSF81296">
    <property type="entry name" value="E set domains"/>
    <property type="match status" value="1"/>
</dbReference>
<evidence type="ECO:0000313" key="11">
    <source>
        <dbReference type="Proteomes" id="UP000249056"/>
    </source>
</evidence>
<evidence type="ECO:0000259" key="9">
    <source>
        <dbReference type="PROSITE" id="PS51192"/>
    </source>
</evidence>
<dbReference type="GO" id="GO:0030532">
    <property type="term" value="C:small nuclear ribonucleoprotein complex"/>
    <property type="evidence" value="ECO:0007669"/>
    <property type="project" value="UniProtKB-ARBA"/>
</dbReference>
<organism evidence="10 11">
    <name type="scientific">Monilinia fructigena</name>
    <dbReference type="NCBI Taxonomy" id="38457"/>
    <lineage>
        <taxon>Eukaryota</taxon>
        <taxon>Fungi</taxon>
        <taxon>Dikarya</taxon>
        <taxon>Ascomycota</taxon>
        <taxon>Pezizomycotina</taxon>
        <taxon>Leotiomycetes</taxon>
        <taxon>Helotiales</taxon>
        <taxon>Sclerotiniaceae</taxon>
        <taxon>Monilinia</taxon>
    </lineage>
</organism>
<evidence type="ECO:0000256" key="4">
    <source>
        <dbReference type="ARBA" id="ARBA00022741"/>
    </source>
</evidence>
<evidence type="ECO:0000256" key="8">
    <source>
        <dbReference type="ARBA" id="ARBA00023187"/>
    </source>
</evidence>
<comment type="caution">
    <text evidence="10">The sequence shown here is derived from an EMBL/GenBank/DDBJ whole genome shotgun (WGS) entry which is preliminary data.</text>
</comment>
<evidence type="ECO:0000256" key="7">
    <source>
        <dbReference type="ARBA" id="ARBA00022840"/>
    </source>
</evidence>
<dbReference type="InterPro" id="IPR011545">
    <property type="entry name" value="DEAD/DEAH_box_helicase_dom"/>
</dbReference>
<dbReference type="Gene3D" id="1.10.3380.10">
    <property type="entry name" value="Sec63 N-terminal domain-like domain"/>
    <property type="match status" value="2"/>
</dbReference>
<keyword evidence="6" id="KW-0347">Helicase</keyword>
<dbReference type="Pfam" id="PF18149">
    <property type="entry name" value="Helicase_PWI"/>
    <property type="match status" value="1"/>
</dbReference>
<dbReference type="GO" id="GO:0003678">
    <property type="term" value="F:DNA helicase activity"/>
    <property type="evidence" value="ECO:0007669"/>
    <property type="project" value="TreeGrafter"/>
</dbReference>
<reference evidence="10 11" key="1">
    <citation type="submission" date="2018-06" db="EMBL/GenBank/DDBJ databases">
        <title>Genome Sequence of the Brown Rot Fungal Pathogen Monilinia fructigena.</title>
        <authorList>
            <person name="Landi L."/>
            <person name="De Miccolis Angelini R.M."/>
            <person name="Pollastro S."/>
            <person name="Abate D."/>
            <person name="Faretra F."/>
            <person name="Romanazzi G."/>
        </authorList>
    </citation>
    <scope>NUCLEOTIDE SEQUENCE [LARGE SCALE GENOMIC DNA]</scope>
    <source>
        <strain evidence="10 11">Mfrg269</strain>
    </source>
</reference>
<dbReference type="PANTHER" id="PTHR47961">
    <property type="entry name" value="DNA POLYMERASE THETA, PUTATIVE (AFU_ORTHOLOGUE AFUA_1G05260)-RELATED"/>
    <property type="match status" value="1"/>
</dbReference>
<feature type="domain" description="Helicase ATP-binding" evidence="9">
    <location>
        <begin position="258"/>
        <end position="390"/>
    </location>
</feature>
<evidence type="ECO:0000256" key="6">
    <source>
        <dbReference type="ARBA" id="ARBA00022806"/>
    </source>
</evidence>
<dbReference type="Proteomes" id="UP000249056">
    <property type="component" value="Unassembled WGS sequence"/>
</dbReference>
<dbReference type="FunFam" id="1.10.150.20:FF:000004">
    <property type="entry name" value="U5 small nuclear ribonucleoprotein helicase"/>
    <property type="match status" value="1"/>
</dbReference>
<dbReference type="SUPFAM" id="SSF52540">
    <property type="entry name" value="P-loop containing nucleoside triphosphate hydrolases"/>
    <property type="match status" value="4"/>
</dbReference>
<keyword evidence="2" id="KW-0747">Spliceosome</keyword>
<dbReference type="FunFam" id="3.40.50.300:FF:003287">
    <property type="entry name" value="U5 small nuclear ribonucleoprotein 200 kDa helicase"/>
    <property type="match status" value="1"/>
</dbReference>
<dbReference type="FunFam" id="1.10.3380.10:FF:000001">
    <property type="entry name" value="U5 small nuclear ribonucleoprotein helicase"/>
    <property type="match status" value="1"/>
</dbReference>
<dbReference type="InterPro" id="IPR004179">
    <property type="entry name" value="Sec63-dom"/>
</dbReference>
<gene>
    <name evidence="10" type="ORF">DID88_003852</name>
</gene>
<dbReference type="OrthoDB" id="5575at2759"/>
<dbReference type="EMBL" id="QKRW01000019">
    <property type="protein sequence ID" value="RAL63431.1"/>
    <property type="molecule type" value="Genomic_DNA"/>
</dbReference>
<dbReference type="InterPro" id="IPR014756">
    <property type="entry name" value="Ig_E-set"/>
</dbReference>
<protein>
    <recommendedName>
        <fullName evidence="9">Helicase ATP-binding domain-containing protein</fullName>
    </recommendedName>
</protein>
<evidence type="ECO:0000256" key="5">
    <source>
        <dbReference type="ARBA" id="ARBA00022801"/>
    </source>
</evidence>
<feature type="domain" description="Helicase ATP-binding" evidence="9">
    <location>
        <begin position="995"/>
        <end position="1171"/>
    </location>
</feature>
<dbReference type="PROSITE" id="PS51192">
    <property type="entry name" value="HELICASE_ATP_BIND_1"/>
    <property type="match status" value="2"/>
</dbReference>
<dbReference type="Gene3D" id="1.10.150.20">
    <property type="entry name" value="5' to 3' exonuclease, C-terminal subdomain"/>
    <property type="match status" value="2"/>
</dbReference>
<dbReference type="SMART" id="SM00973">
    <property type="entry name" value="Sec63"/>
    <property type="match status" value="2"/>
</dbReference>
<dbReference type="Pfam" id="PF02889">
    <property type="entry name" value="Sec63"/>
    <property type="match status" value="2"/>
</dbReference>
<dbReference type="PANTHER" id="PTHR47961:SF4">
    <property type="entry name" value="ACTIVATING SIGNAL COINTEGRATOR 1 COMPLEX SUBUNIT 3"/>
    <property type="match status" value="1"/>
</dbReference>
<dbReference type="Pfam" id="PF00270">
    <property type="entry name" value="DEAD"/>
    <property type="match status" value="2"/>
</dbReference>
<dbReference type="InterPro" id="IPR041094">
    <property type="entry name" value="Brr2_helicase_PWI"/>
</dbReference>
<keyword evidence="7" id="KW-0067">ATP-binding</keyword>
<dbReference type="Gene3D" id="2.60.40.150">
    <property type="entry name" value="C2 domain"/>
    <property type="match status" value="2"/>
</dbReference>
<accession>A0A395ITG9</accession>
<dbReference type="FunFam" id="1.10.150.20:FF:000013">
    <property type="entry name" value="U5 small nuclear ribonucleoprotein kDa helicase"/>
    <property type="match status" value="1"/>
</dbReference>
<keyword evidence="11" id="KW-1185">Reference proteome</keyword>
<keyword evidence="8" id="KW-0508">mRNA splicing</keyword>
<dbReference type="GO" id="GO:0016787">
    <property type="term" value="F:hydrolase activity"/>
    <property type="evidence" value="ECO:0007669"/>
    <property type="project" value="UniProtKB-KW"/>
</dbReference>
<keyword evidence="4" id="KW-0547">Nucleotide-binding</keyword>
<dbReference type="Gene3D" id="3.40.50.300">
    <property type="entry name" value="P-loop containing nucleotide triphosphate hydrolases"/>
    <property type="match status" value="6"/>
</dbReference>
<keyword evidence="3" id="KW-0677">Repeat</keyword>
<dbReference type="GO" id="GO:0003676">
    <property type="term" value="F:nucleic acid binding"/>
    <property type="evidence" value="ECO:0007669"/>
    <property type="project" value="InterPro"/>
</dbReference>
<dbReference type="InterPro" id="IPR035892">
    <property type="entry name" value="C2_domain_sf"/>
</dbReference>
<dbReference type="GO" id="GO:0005524">
    <property type="term" value="F:ATP binding"/>
    <property type="evidence" value="ECO:0007669"/>
    <property type="project" value="UniProtKB-KW"/>
</dbReference>
<evidence type="ECO:0000256" key="3">
    <source>
        <dbReference type="ARBA" id="ARBA00022737"/>
    </source>
</evidence>
<dbReference type="FunFam" id="3.40.50.300:FF:000254">
    <property type="entry name" value="U5 small nuclear ribonucleoprotein helicase"/>
    <property type="match status" value="1"/>
</dbReference>
<dbReference type="GO" id="GO:0000398">
    <property type="term" value="P:mRNA splicing, via spliceosome"/>
    <property type="evidence" value="ECO:0007669"/>
    <property type="project" value="UniProtKB-ARBA"/>
</dbReference>
<dbReference type="InterPro" id="IPR027417">
    <property type="entry name" value="P-loop_NTPase"/>
</dbReference>
<proteinExistence type="predicted"/>
<evidence type="ECO:0000313" key="10">
    <source>
        <dbReference type="EMBL" id="RAL63431.1"/>
    </source>
</evidence>
<dbReference type="FunFam" id="1.10.3380.10:FF:000005">
    <property type="entry name" value="Pre-mRNA splicing helicase, putative"/>
    <property type="match status" value="1"/>
</dbReference>
<dbReference type="FunFam" id="2.60.40.150:FF:000133">
    <property type="entry name" value="Pre-mRNA splicing helicase, putative"/>
    <property type="match status" value="1"/>
</dbReference>
<sequence length="1717" mass="195392">MPTQLKTRKTSYPPAKIDAYWLQRQIGSVYTDAHLQQLKTQEVLHTLSGAPTEEGGDEKPLREIENDLAELFDYEHHELVHKLIANRDKVVWLTRLARAEDAEARGVVEREIASEGLRWILDELRGGVPGDGSKKRKLEMKMDIDVPAEYINGSAKNEEKDWRWFSNHLMTNPKVKLPEGSTKRTFKGYEEIHVPPPKKRNDPSDRDIPVTEMPEWARVPFSSTVKLNKIQSQCFPTAFEDDGNMLICAPTGSGKTNVAPLKALVQEQVGNFGARLKPYGIKVSELTGDRQLTKQQIADTQIIVTTPEKWDVITRKATDLSYTNLVRLIIIDEIHLLHDDRGPVLESIVSRTIRKMEQTGDPVRLIGLSATLPNYRDVASFLRVDPFKGMFHFDEKKAIKQLKTMNDVTYTKVLEHVGTNRNQMIIFVHSRKETAKTARYIRDKALEMETIGQILRSDVSGTRETLASEAEEVSDRELKDLLPYGFGIHHAGMNRPDRTSVEELFHEGTQVYSPEKGSWVELSPQDVLQMLGRAGRPQYDTYGEGIIITTQNEMQYYLSLLNQQLPIESQFVSRLVDNLNAEVVLGNVRSRDESVGADYEDDTALEQKRVDLIHSAAMVLEKSNLIKYDKKTGKLQATELGRIASHYYITHNSMLTYNHHLQPSITPIELFRVFALSDEFKYIPVRQEEKLELAKLLGRVPIPVKESVEEPHAKINVLLQAYVSRLKLDGLALMADLVYVTQSAGRILRAIFEITLKKGWSSVAKTALELCKMAEKRMWPTMSPLRQFAGCPRDIIQKAERIDVSWANYFDLDPPRMGELLGLPKAGRTVCNLVAKFPRLEVQAQVQPMTRSMLRVELTITPKFEWDEEVHGTAESFWIIAEDCDGEDILFHDQFILRKDFAEAEMNEHLVEFTVPITEPMPPHYFITVVSDRWMNCETKLAVSFQKLILPEKFPPHTPLLDLQPLPVAALKTDEFKSLYPDWDRFNKIQTQTFKSLFDTDDNVFVGAPTGSGKTVCAEFALLHHWTKTDPGRAVYIAPFQELVDLRLQDWQKRFSNIRGGKEILKLTGETTADLKVLERGDLILATPAQWDVLSRQWQRRKNVQNVQLFIADELHMLGGQAGFVYETIVSRMHYIRSQTELPLRIVGLSVSLANARDIGEWIDAKKHNIYNFSPHVRSVPLELHIQSFTIPHFPSLMLAMAKPTYLAINQMSPDKPALVFVPSRKQARATTRDLLLACVASDDEDRFLHADVEAMKPLLERIQEEALAEAISHGIGYYHEALSTSDKRIVKHLYDNGAIQVMVASHDFYEGKEHRYVDYPLSEILQMFGRATRPMEDKISLSAHLSELVETTLKDLAEFKIIDLDEEDDSVTPLNAAMIAAYYNISYITMQTFLLSLTGRTKLKGILEIVTSATEFESIQIRRHEDSLLRRIYDRLPVKMAQPSFDSPHFKAFVLLQAHFSRMQLPIDLSKDQEVILTKVLGLLSATVDVLSSDGHINAMNAMEMSQMVVQGMWDRDSPLKQIPHFKPEVIKAANESGIKDIFEFMDAMDPSENPDYEALIKRLGLSQTQLAQAANFTNSKYPNIELDFEVEDPEEIVAGSPAYIKIKIERDIDEDDDATEVDMSVHAPFYPVKKMENWWLVVGDESSKTLLAIKRVTIGKALNLRLEYTVPTPGEHDLKLFLMSDSYVGVDQDPSFHVSVAEGMDEDEEEDEDEE</sequence>
<keyword evidence="5" id="KW-0378">Hydrolase</keyword>
<dbReference type="FunFam" id="2.60.40.150:FF:000004">
    <property type="entry name" value="RNA helicase, activating signal cointegrator 1"/>
    <property type="match status" value="1"/>
</dbReference>
<evidence type="ECO:0000256" key="1">
    <source>
        <dbReference type="ARBA" id="ARBA00022664"/>
    </source>
</evidence>
<dbReference type="InterPro" id="IPR050474">
    <property type="entry name" value="Hel308_SKI2-like"/>
</dbReference>
<evidence type="ECO:0000256" key="2">
    <source>
        <dbReference type="ARBA" id="ARBA00022728"/>
    </source>
</evidence>
<dbReference type="CDD" id="cd18021">
    <property type="entry name" value="DEXHc_Brr2_2"/>
    <property type="match status" value="1"/>
</dbReference>
<dbReference type="GO" id="GO:0005681">
    <property type="term" value="C:spliceosomal complex"/>
    <property type="evidence" value="ECO:0007669"/>
    <property type="project" value="UniProtKB-KW"/>
</dbReference>
<keyword evidence="1" id="KW-0507">mRNA processing</keyword>
<dbReference type="Gene3D" id="1.10.10.10">
    <property type="entry name" value="Winged helix-like DNA-binding domain superfamily/Winged helix DNA-binding domain"/>
    <property type="match status" value="1"/>
</dbReference>
<dbReference type="InterPro" id="IPR014001">
    <property type="entry name" value="Helicase_ATP-bd"/>
</dbReference>
<dbReference type="SUPFAM" id="SSF158702">
    <property type="entry name" value="Sec63 N-terminal domain-like"/>
    <property type="match status" value="2"/>
</dbReference>